<dbReference type="InterPro" id="IPR011050">
    <property type="entry name" value="Pectin_lyase_fold/virulence"/>
</dbReference>
<dbReference type="Gene3D" id="2.160.20.10">
    <property type="entry name" value="Single-stranded right-handed beta-helix, Pectin lyase-like"/>
    <property type="match status" value="1"/>
</dbReference>
<dbReference type="SUPFAM" id="SSF51126">
    <property type="entry name" value="Pectin lyase-like"/>
    <property type="match status" value="1"/>
</dbReference>
<dbReference type="Proteomes" id="UP001151760">
    <property type="component" value="Unassembled WGS sequence"/>
</dbReference>
<reference evidence="1" key="2">
    <citation type="submission" date="2022-01" db="EMBL/GenBank/DDBJ databases">
        <authorList>
            <person name="Yamashiro T."/>
            <person name="Shiraishi A."/>
            <person name="Satake H."/>
            <person name="Nakayama K."/>
        </authorList>
    </citation>
    <scope>NUCLEOTIDE SEQUENCE</scope>
</reference>
<dbReference type="PANTHER" id="PTHR31683:SF113">
    <property type="entry name" value="PECTATE LYASE"/>
    <property type="match status" value="1"/>
</dbReference>
<evidence type="ECO:0000313" key="1">
    <source>
        <dbReference type="EMBL" id="GJU08586.1"/>
    </source>
</evidence>
<reference evidence="1" key="1">
    <citation type="journal article" date="2022" name="Int. J. Mol. Sci.">
        <title>Draft Genome of Tanacetum Coccineum: Genomic Comparison of Closely Related Tanacetum-Family Plants.</title>
        <authorList>
            <person name="Yamashiro T."/>
            <person name="Shiraishi A."/>
            <person name="Nakayama K."/>
            <person name="Satake H."/>
        </authorList>
    </citation>
    <scope>NUCLEOTIDE SEQUENCE</scope>
</reference>
<keyword evidence="1" id="KW-0456">Lyase</keyword>
<dbReference type="InterPro" id="IPR045032">
    <property type="entry name" value="PEL"/>
</dbReference>
<dbReference type="EMBL" id="BQNB010021645">
    <property type="protein sequence ID" value="GJU08586.1"/>
    <property type="molecule type" value="Genomic_DNA"/>
</dbReference>
<evidence type="ECO:0000313" key="2">
    <source>
        <dbReference type="Proteomes" id="UP001151760"/>
    </source>
</evidence>
<protein>
    <submittedName>
        <fullName evidence="1">Probable pectate lyase 4</fullName>
    </submittedName>
</protein>
<accession>A0ABQ5J8X8</accession>
<dbReference type="InterPro" id="IPR012334">
    <property type="entry name" value="Pectin_lyas_fold"/>
</dbReference>
<keyword evidence="2" id="KW-1185">Reference proteome</keyword>
<name>A0ABQ5J8X8_9ASTR</name>
<gene>
    <name evidence="1" type="ORF">Tco_1125016</name>
</gene>
<organism evidence="1 2">
    <name type="scientific">Tanacetum coccineum</name>
    <dbReference type="NCBI Taxonomy" id="301880"/>
    <lineage>
        <taxon>Eukaryota</taxon>
        <taxon>Viridiplantae</taxon>
        <taxon>Streptophyta</taxon>
        <taxon>Embryophyta</taxon>
        <taxon>Tracheophyta</taxon>
        <taxon>Spermatophyta</taxon>
        <taxon>Magnoliopsida</taxon>
        <taxon>eudicotyledons</taxon>
        <taxon>Gunneridae</taxon>
        <taxon>Pentapetalae</taxon>
        <taxon>asterids</taxon>
        <taxon>campanulids</taxon>
        <taxon>Asterales</taxon>
        <taxon>Asteraceae</taxon>
        <taxon>Asteroideae</taxon>
        <taxon>Anthemideae</taxon>
        <taxon>Anthemidinae</taxon>
        <taxon>Tanacetum</taxon>
    </lineage>
</organism>
<comment type="caution">
    <text evidence="1">The sequence shown here is derived from an EMBL/GenBank/DDBJ whole genome shotgun (WGS) entry which is preliminary data.</text>
</comment>
<sequence>MAVVLVVTYSHVDSSLRALAGQAEGFGRQAVGGLHGEILMARSQMGRKFRMSVLNAYILLRVCINYNCYLHPVGLRHGISEHLHPVGLHHVILEHYFLAFKSKPLDLPFGSNFTLSPRDELFDMEVVSRIFEEDIDIVNEVQCHIKNGSDMALPSTLYLLAKDGYNPQCDIDFEEGCNLKHFVLEILVTHEMDEAYLVIDEAPQSNIHAEVKSTCYSDHSDSEMTGLDHLEPHVEKKEPVWIVFEVLGSIKLASYLNVSSYKTIDGQGQRSKFTSKGLRLKECEHVIVCNLEFKGGRGRDVDAIKIKRNSK</sequence>
<dbReference type="PANTHER" id="PTHR31683">
    <property type="entry name" value="PECTATE LYASE 18-RELATED"/>
    <property type="match status" value="1"/>
</dbReference>
<proteinExistence type="predicted"/>
<dbReference type="GO" id="GO:0016829">
    <property type="term" value="F:lyase activity"/>
    <property type="evidence" value="ECO:0007669"/>
    <property type="project" value="UniProtKB-KW"/>
</dbReference>